<dbReference type="GO" id="GO:0010181">
    <property type="term" value="F:FMN binding"/>
    <property type="evidence" value="ECO:0007669"/>
    <property type="project" value="InterPro"/>
</dbReference>
<name>A0A3Q9UMW9_9ACTN</name>
<dbReference type="SMART" id="SM00900">
    <property type="entry name" value="FMN_bind"/>
    <property type="match status" value="1"/>
</dbReference>
<accession>A0A3Q9UMW9</accession>
<evidence type="ECO:0000259" key="3">
    <source>
        <dbReference type="SMART" id="SM00900"/>
    </source>
</evidence>
<proteinExistence type="predicted"/>
<feature type="region of interest" description="Disordered" evidence="1">
    <location>
        <begin position="28"/>
        <end position="93"/>
    </location>
</feature>
<feature type="signal peptide" evidence="2">
    <location>
        <begin position="1"/>
        <end position="23"/>
    </location>
</feature>
<sequence length="173" mass="17121">MKKTVTAVMGAVSAIVLSGSYYASLRGTAPSGSSAPQVSITSLGSSGTQSSGSTTSSGSTSSSNSSTSPDSAPATSTAASSMKDGTYTGSTVQNPYGAVQVQITISGGRITAVNVPQYPSGGRSDEINARAVPTLVSETLGAQSARVDMVSGATFTSEGYTTSLQNALDQARA</sequence>
<evidence type="ECO:0000313" key="4">
    <source>
        <dbReference type="EMBL" id="AZZ40906.1"/>
    </source>
</evidence>
<dbReference type="Gene3D" id="3.90.1010.20">
    <property type="match status" value="1"/>
</dbReference>
<dbReference type="Pfam" id="PF04205">
    <property type="entry name" value="FMN_bind"/>
    <property type="match status" value="1"/>
</dbReference>
<evidence type="ECO:0000313" key="5">
    <source>
        <dbReference type="Proteomes" id="UP000285875"/>
    </source>
</evidence>
<dbReference type="EMBL" id="CP025570">
    <property type="protein sequence ID" value="AZZ40906.1"/>
    <property type="molecule type" value="Genomic_DNA"/>
</dbReference>
<reference evidence="5" key="1">
    <citation type="submission" date="2017-12" db="EMBL/GenBank/DDBJ databases">
        <title>Whole genome sequencing of Acidipropionibacterium jensenii strains JS279 and JS280.</title>
        <authorList>
            <person name="Deptula P."/>
            <person name="Laine P."/>
            <person name="Smolander O.-P."/>
            <person name="Paulin L."/>
            <person name="Auvinen P."/>
            <person name="Varmanen P."/>
        </authorList>
    </citation>
    <scope>NUCLEOTIDE SEQUENCE [LARGE SCALE GENOMIC DNA]</scope>
    <source>
        <strain evidence="5">JS280</strain>
    </source>
</reference>
<feature type="domain" description="FMN-binding" evidence="3">
    <location>
        <begin position="95"/>
        <end position="171"/>
    </location>
</feature>
<dbReference type="KEGG" id="aji:C0Z10_12530"/>
<evidence type="ECO:0000256" key="2">
    <source>
        <dbReference type="SAM" id="SignalP"/>
    </source>
</evidence>
<organism evidence="4 5">
    <name type="scientific">Acidipropionibacterium jensenii</name>
    <dbReference type="NCBI Taxonomy" id="1749"/>
    <lineage>
        <taxon>Bacteria</taxon>
        <taxon>Bacillati</taxon>
        <taxon>Actinomycetota</taxon>
        <taxon>Actinomycetes</taxon>
        <taxon>Propionibacteriales</taxon>
        <taxon>Propionibacteriaceae</taxon>
        <taxon>Acidipropionibacterium</taxon>
    </lineage>
</organism>
<evidence type="ECO:0000256" key="1">
    <source>
        <dbReference type="SAM" id="MobiDB-lite"/>
    </source>
</evidence>
<feature type="compositionally biased region" description="Low complexity" evidence="1">
    <location>
        <begin position="39"/>
        <end position="81"/>
    </location>
</feature>
<gene>
    <name evidence="4" type="ORF">C0Z10_12530</name>
</gene>
<dbReference type="AlphaFoldDB" id="A0A3Q9UMW9"/>
<dbReference type="GO" id="GO:0016020">
    <property type="term" value="C:membrane"/>
    <property type="evidence" value="ECO:0007669"/>
    <property type="project" value="InterPro"/>
</dbReference>
<feature type="chain" id="PRO_5039297760" evidence="2">
    <location>
        <begin position="24"/>
        <end position="173"/>
    </location>
</feature>
<protein>
    <submittedName>
        <fullName evidence="4">FMN-binding protein</fullName>
    </submittedName>
</protein>
<keyword evidence="2" id="KW-0732">Signal</keyword>
<dbReference type="InterPro" id="IPR007329">
    <property type="entry name" value="FMN-bd"/>
</dbReference>
<dbReference type="Proteomes" id="UP000285875">
    <property type="component" value="Chromosome"/>
</dbReference>